<evidence type="ECO:0008006" key="4">
    <source>
        <dbReference type="Google" id="ProtNLM"/>
    </source>
</evidence>
<dbReference type="Gene3D" id="2.130.10.130">
    <property type="entry name" value="Integrin alpha, N-terminal"/>
    <property type="match status" value="1"/>
</dbReference>
<evidence type="ECO:0000313" key="3">
    <source>
        <dbReference type="Proteomes" id="UP000031327"/>
    </source>
</evidence>
<comment type="caution">
    <text evidence="2">The sequence shown here is derived from an EMBL/GenBank/DDBJ whole genome shotgun (WGS) entry which is preliminary data.</text>
</comment>
<dbReference type="SUPFAM" id="SSF69318">
    <property type="entry name" value="Integrin alpha N-terminal domain"/>
    <property type="match status" value="1"/>
</dbReference>
<dbReference type="Pfam" id="PF13517">
    <property type="entry name" value="FG-GAP_3"/>
    <property type="match status" value="1"/>
</dbReference>
<dbReference type="PANTHER" id="PTHR46580:SF4">
    <property type="entry name" value="ATP_GTP-BINDING PROTEIN"/>
    <property type="match status" value="1"/>
</dbReference>
<dbReference type="InterPro" id="IPR028994">
    <property type="entry name" value="Integrin_alpha_N"/>
</dbReference>
<sequence>MEKMMKFNAFLAACIIVSSHGYSAQMPLKIDTNSPLLLTDSPIVFAVNTEQKALERINLNQTTSHKLPISTTSKGFHYGYIAHSKEVQAFVLDKGGVYLVTPNKTTRLVASTSLLTRLQVDDFEKVEFILDVNKDGLSDIYLPGFTRNELFVQQSDGQFVKHDFEYSLPLRSHTYNESLEISTNFTSLPIVHDFNADGFMDLVFRTRQEVAVLYGNKSGYAKEVEYVHLPTTFGKIEGNRTRTTQNLLDINQDGHLDLVTRIRPVTEGISGLEAKVEYDLYLGQAKGFNSGAIKLPHTIGAGGMRIEYDFDGDGLLDLQTLNVDIGLTTIAAMALGGGKADIDVDMHFFRQHPHTLFKSTPSTEKEVELEIDMKRSMQGMPYYTGDINGDKKHDLVFKSGGETLSIYFGTSNHLLGKERTKINRPLPKNPNDIVLVDIDQNGKEDFVFKYADKQGKVKIETLLN</sequence>
<accession>A0A0C1Q9P8</accession>
<protein>
    <recommendedName>
        <fullName evidence="4">VCBS repeat-containing protein</fullName>
    </recommendedName>
</protein>
<dbReference type="PANTHER" id="PTHR46580">
    <property type="entry name" value="SENSOR KINASE-RELATED"/>
    <property type="match status" value="1"/>
</dbReference>
<proteinExistence type="predicted"/>
<dbReference type="InterPro" id="IPR013517">
    <property type="entry name" value="FG-GAP"/>
</dbReference>
<keyword evidence="1" id="KW-0732">Signal</keyword>
<dbReference type="AlphaFoldDB" id="A0A0C1Q9P8"/>
<evidence type="ECO:0000256" key="1">
    <source>
        <dbReference type="ARBA" id="ARBA00022729"/>
    </source>
</evidence>
<reference evidence="2 3" key="1">
    <citation type="submission" date="2014-12" db="EMBL/GenBank/DDBJ databases">
        <title>Draft Genome Sequence of Pseudoalteromonas luteoviolacea HI1.</title>
        <authorList>
            <person name="Asahina A.Y."/>
            <person name="Hadfield M.G."/>
        </authorList>
    </citation>
    <scope>NUCLEOTIDE SEQUENCE [LARGE SCALE GENOMIC DNA]</scope>
    <source>
        <strain evidence="2 3">HI1</strain>
    </source>
</reference>
<name>A0A0C1Q9P8_9GAMM</name>
<dbReference type="EMBL" id="JWIC01000007">
    <property type="protein sequence ID" value="KID56125.1"/>
    <property type="molecule type" value="Genomic_DNA"/>
</dbReference>
<dbReference type="Proteomes" id="UP000031327">
    <property type="component" value="Unassembled WGS sequence"/>
</dbReference>
<organism evidence="2 3">
    <name type="scientific">Pseudoalteromonas luteoviolacea</name>
    <dbReference type="NCBI Taxonomy" id="43657"/>
    <lineage>
        <taxon>Bacteria</taxon>
        <taxon>Pseudomonadati</taxon>
        <taxon>Pseudomonadota</taxon>
        <taxon>Gammaproteobacteria</taxon>
        <taxon>Alteromonadales</taxon>
        <taxon>Pseudoalteromonadaceae</taxon>
        <taxon>Pseudoalteromonas</taxon>
    </lineage>
</organism>
<evidence type="ECO:0000313" key="2">
    <source>
        <dbReference type="EMBL" id="KID56125.1"/>
    </source>
</evidence>
<gene>
    <name evidence="2" type="ORF">JF50_17700</name>
</gene>